<evidence type="ECO:0000256" key="2">
    <source>
        <dbReference type="SAM" id="MobiDB-lite"/>
    </source>
</evidence>
<dbReference type="InterPro" id="IPR013098">
    <property type="entry name" value="Ig_I-set"/>
</dbReference>
<gene>
    <name evidence="7" type="primary">MFAP3L</name>
</gene>
<keyword evidence="3" id="KW-1133">Transmembrane helix</keyword>
<evidence type="ECO:0000313" key="6">
    <source>
        <dbReference type="Proteomes" id="UP000694871"/>
    </source>
</evidence>
<dbReference type="PROSITE" id="PS50835">
    <property type="entry name" value="IG_LIKE"/>
    <property type="match status" value="1"/>
</dbReference>
<accession>A0ABM1JN19</accession>
<dbReference type="InterPro" id="IPR036179">
    <property type="entry name" value="Ig-like_dom_sf"/>
</dbReference>
<dbReference type="PANTHER" id="PTHR14340:SF2">
    <property type="entry name" value="MICROFIBRILLAR-ASSOCIATED PROTEIN 3-LIKE"/>
    <property type="match status" value="1"/>
</dbReference>
<dbReference type="GeneID" id="107107128"/>
<organism evidence="6 7">
    <name type="scientific">Gekko japonicus</name>
    <name type="common">Schlegel's Japanese gecko</name>
    <dbReference type="NCBI Taxonomy" id="146911"/>
    <lineage>
        <taxon>Eukaryota</taxon>
        <taxon>Metazoa</taxon>
        <taxon>Chordata</taxon>
        <taxon>Craniata</taxon>
        <taxon>Vertebrata</taxon>
        <taxon>Euteleostomi</taxon>
        <taxon>Lepidosauria</taxon>
        <taxon>Squamata</taxon>
        <taxon>Bifurcata</taxon>
        <taxon>Gekkota</taxon>
        <taxon>Gekkonidae</taxon>
        <taxon>Gekkoninae</taxon>
        <taxon>Gekko</taxon>
    </lineage>
</organism>
<dbReference type="SUPFAM" id="SSF48726">
    <property type="entry name" value="Immunoglobulin"/>
    <property type="match status" value="1"/>
</dbReference>
<keyword evidence="1" id="KW-0393">Immunoglobulin domain</keyword>
<feature type="signal peptide" evidence="4">
    <location>
        <begin position="1"/>
        <end position="28"/>
    </location>
</feature>
<dbReference type="PANTHER" id="PTHR14340">
    <property type="entry name" value="MICROFIBRIL-ASSOCIATED GLYCOPROTEIN 3"/>
    <property type="match status" value="1"/>
</dbReference>
<feature type="compositionally biased region" description="Basic and acidic residues" evidence="2">
    <location>
        <begin position="375"/>
        <end position="387"/>
    </location>
</feature>
<dbReference type="SMART" id="SM00408">
    <property type="entry name" value="IGc2"/>
    <property type="match status" value="1"/>
</dbReference>
<keyword evidence="3" id="KW-0812">Transmembrane</keyword>
<dbReference type="Pfam" id="PF07679">
    <property type="entry name" value="I-set"/>
    <property type="match status" value="1"/>
</dbReference>
<dbReference type="Gene3D" id="2.60.40.10">
    <property type="entry name" value="Immunoglobulins"/>
    <property type="match status" value="1"/>
</dbReference>
<dbReference type="InterPro" id="IPR013783">
    <property type="entry name" value="Ig-like_fold"/>
</dbReference>
<evidence type="ECO:0000256" key="4">
    <source>
        <dbReference type="SAM" id="SignalP"/>
    </source>
</evidence>
<dbReference type="Proteomes" id="UP000694871">
    <property type="component" value="Unplaced"/>
</dbReference>
<dbReference type="InterPro" id="IPR007110">
    <property type="entry name" value="Ig-like_dom"/>
</dbReference>
<dbReference type="RefSeq" id="XP_015262856.1">
    <property type="nucleotide sequence ID" value="XM_015407370.1"/>
</dbReference>
<feature type="transmembrane region" description="Helical" evidence="3">
    <location>
        <begin position="146"/>
        <end position="169"/>
    </location>
</feature>
<proteinExistence type="predicted"/>
<keyword evidence="4" id="KW-0732">Signal</keyword>
<protein>
    <submittedName>
        <fullName evidence="7">Microfibrillar-associated protein 3-like</fullName>
    </submittedName>
</protein>
<evidence type="ECO:0000256" key="1">
    <source>
        <dbReference type="ARBA" id="ARBA00023319"/>
    </source>
</evidence>
<reference evidence="7" key="1">
    <citation type="submission" date="2025-08" db="UniProtKB">
        <authorList>
            <consortium name="RefSeq"/>
        </authorList>
    </citation>
    <scope>IDENTIFICATION</scope>
</reference>
<evidence type="ECO:0000259" key="5">
    <source>
        <dbReference type="PROSITE" id="PS50835"/>
    </source>
</evidence>
<name>A0ABM1JN19_GEKJA</name>
<evidence type="ECO:0000313" key="7">
    <source>
        <dbReference type="RefSeq" id="XP_015262856.1"/>
    </source>
</evidence>
<feature type="chain" id="PRO_5045317097" evidence="4">
    <location>
        <begin position="29"/>
        <end position="387"/>
    </location>
</feature>
<dbReference type="SMART" id="SM00409">
    <property type="entry name" value="IG"/>
    <property type="match status" value="1"/>
</dbReference>
<dbReference type="InterPro" id="IPR003598">
    <property type="entry name" value="Ig_sub2"/>
</dbReference>
<dbReference type="CDD" id="cd00096">
    <property type="entry name" value="Ig"/>
    <property type="match status" value="1"/>
</dbReference>
<sequence>MNMFNNHLFLYYWTTICLFSLLAALTAAEDVTNSTLNHTDMLLGSVPVVIYRVDHITVKEGYSALIDCNVQGHPGPEYEWYNSNGHLLKDDEDGGKWYLLSSVLIAMTSVSFDDRGKYTCVASNIYGRVNNTVTLRVVFTSGDMGIYYMIVCLVAFTVVLILNITRLCMMSSHLKKTEKAINEFFRTEGAEKLQKAFEIAKRIPIITSAKTLELAKVTQFKTMEFARYIEELARSVPLPPLIMNCRTIMEEIMEVVGLEEQGHNFVRHSVVGQETTDTEEMYMIPSALKRRDSLTAESDASSLHEPPRKIAIKVSIHQLTKKDCVDDQSQDSVQLEIKEEREEEEIVEAPAQAPDPVSDTESPVEPNPTDTALQSDRDTCVVYESHV</sequence>
<feature type="domain" description="Ig-like" evidence="5">
    <location>
        <begin position="47"/>
        <end position="136"/>
    </location>
</feature>
<feature type="region of interest" description="Disordered" evidence="2">
    <location>
        <begin position="339"/>
        <end position="387"/>
    </location>
</feature>
<evidence type="ECO:0000256" key="3">
    <source>
        <dbReference type="SAM" id="Phobius"/>
    </source>
</evidence>
<keyword evidence="6" id="KW-1185">Reference proteome</keyword>
<dbReference type="InterPro" id="IPR003599">
    <property type="entry name" value="Ig_sub"/>
</dbReference>
<keyword evidence="3" id="KW-0472">Membrane</keyword>